<feature type="region of interest" description="Disordered" evidence="5">
    <location>
        <begin position="1226"/>
        <end position="1256"/>
    </location>
</feature>
<reference evidence="9" key="1">
    <citation type="submission" date="2022-03" db="EMBL/GenBank/DDBJ databases">
        <title>Draft genome sequence of Aduncisulcus paluster, a free-living microaerophilic Fornicata.</title>
        <authorList>
            <person name="Yuyama I."/>
            <person name="Kume K."/>
            <person name="Tamura T."/>
            <person name="Inagaki Y."/>
            <person name="Hashimoto T."/>
        </authorList>
    </citation>
    <scope>NUCLEOTIDE SEQUENCE</scope>
    <source>
        <strain evidence="9">NY0171</strain>
    </source>
</reference>
<feature type="transmembrane region" description="Helical" evidence="6">
    <location>
        <begin position="755"/>
        <end position="773"/>
    </location>
</feature>
<feature type="compositionally biased region" description="Basic and acidic residues" evidence="5">
    <location>
        <begin position="1357"/>
        <end position="1368"/>
    </location>
</feature>
<feature type="transmembrane region" description="Helical" evidence="6">
    <location>
        <begin position="420"/>
        <end position="439"/>
    </location>
</feature>
<evidence type="ECO:0000256" key="2">
    <source>
        <dbReference type="ARBA" id="ARBA00022840"/>
    </source>
</evidence>
<evidence type="ECO:0000313" key="9">
    <source>
        <dbReference type="EMBL" id="GKT23540.1"/>
    </source>
</evidence>
<feature type="compositionally biased region" description="Polar residues" evidence="5">
    <location>
        <begin position="1069"/>
        <end position="1078"/>
    </location>
</feature>
<evidence type="ECO:0000256" key="6">
    <source>
        <dbReference type="SAM" id="Phobius"/>
    </source>
</evidence>
<feature type="compositionally biased region" description="Basic residues" evidence="5">
    <location>
        <begin position="1044"/>
        <end position="1055"/>
    </location>
</feature>
<feature type="transmembrane region" description="Helical" evidence="6">
    <location>
        <begin position="234"/>
        <end position="253"/>
    </location>
</feature>
<feature type="region of interest" description="Disordered" evidence="5">
    <location>
        <begin position="1343"/>
        <end position="1382"/>
    </location>
</feature>
<feature type="transmembrane region" description="Helical" evidence="6">
    <location>
        <begin position="645"/>
        <end position="668"/>
    </location>
</feature>
<feature type="transmembrane region" description="Helical" evidence="6">
    <location>
        <begin position="72"/>
        <end position="91"/>
    </location>
</feature>
<feature type="transmembrane region" description="Helical" evidence="6">
    <location>
        <begin position="518"/>
        <end position="537"/>
    </location>
</feature>
<keyword evidence="10" id="KW-1185">Reference proteome</keyword>
<dbReference type="InterPro" id="IPR000719">
    <property type="entry name" value="Prot_kinase_dom"/>
</dbReference>
<evidence type="ECO:0000256" key="5">
    <source>
        <dbReference type="SAM" id="MobiDB-lite"/>
    </source>
</evidence>
<dbReference type="PANTHER" id="PTHR24348:SF68">
    <property type="entry name" value="SERINE_THREONINE-PROTEIN KINASE ATG1C"/>
    <property type="match status" value="1"/>
</dbReference>
<feature type="signal peptide" evidence="7">
    <location>
        <begin position="1"/>
        <end position="41"/>
    </location>
</feature>
<dbReference type="SUPFAM" id="SSF56112">
    <property type="entry name" value="Protein kinase-like (PK-like)"/>
    <property type="match status" value="1"/>
</dbReference>
<name>A0ABQ5K3R4_9EUKA</name>
<dbReference type="InterPro" id="IPR008271">
    <property type="entry name" value="Ser/Thr_kinase_AS"/>
</dbReference>
<organism evidence="9 10">
    <name type="scientific">Aduncisulcus paluster</name>
    <dbReference type="NCBI Taxonomy" id="2918883"/>
    <lineage>
        <taxon>Eukaryota</taxon>
        <taxon>Metamonada</taxon>
        <taxon>Carpediemonas-like organisms</taxon>
        <taxon>Aduncisulcus</taxon>
    </lineage>
</organism>
<feature type="transmembrane region" description="Helical" evidence="6">
    <location>
        <begin position="338"/>
        <end position="357"/>
    </location>
</feature>
<keyword evidence="6" id="KW-1133">Transmembrane helix</keyword>
<feature type="transmembrane region" description="Helical" evidence="6">
    <location>
        <begin position="259"/>
        <end position="283"/>
    </location>
</feature>
<keyword evidence="7" id="KW-0732">Signal</keyword>
<protein>
    <recommendedName>
        <fullName evidence="8">Protein kinase domain-containing protein</fullName>
    </recommendedName>
</protein>
<evidence type="ECO:0000256" key="1">
    <source>
        <dbReference type="ARBA" id="ARBA00022741"/>
    </source>
</evidence>
<feature type="transmembrane region" description="Helical" evidence="6">
    <location>
        <begin position="729"/>
        <end position="749"/>
    </location>
</feature>
<feature type="transmembrane region" description="Helical" evidence="6">
    <location>
        <begin position="835"/>
        <end position="854"/>
    </location>
</feature>
<accession>A0ABQ5K3R4</accession>
<feature type="transmembrane region" description="Helical" evidence="6">
    <location>
        <begin position="446"/>
        <end position="467"/>
    </location>
</feature>
<feature type="coiled-coil region" evidence="4">
    <location>
        <begin position="897"/>
        <end position="924"/>
    </location>
</feature>
<feature type="transmembrane region" description="Helical" evidence="6">
    <location>
        <begin position="178"/>
        <end position="198"/>
    </location>
</feature>
<evidence type="ECO:0000259" key="8">
    <source>
        <dbReference type="PROSITE" id="PS50011"/>
    </source>
</evidence>
<dbReference type="SMART" id="SM00220">
    <property type="entry name" value="S_TKc"/>
    <property type="match status" value="1"/>
</dbReference>
<comment type="caution">
    <text evidence="9">The sequence shown here is derived from an EMBL/GenBank/DDBJ whole genome shotgun (WGS) entry which is preliminary data.</text>
</comment>
<feature type="chain" id="PRO_5045395149" description="Protein kinase domain-containing protein" evidence="7">
    <location>
        <begin position="42"/>
        <end position="1552"/>
    </location>
</feature>
<feature type="transmembrane region" description="Helical" evidence="6">
    <location>
        <begin position="391"/>
        <end position="414"/>
    </location>
</feature>
<dbReference type="EMBL" id="BQXS01012471">
    <property type="protein sequence ID" value="GKT23540.1"/>
    <property type="molecule type" value="Genomic_DNA"/>
</dbReference>
<keyword evidence="1 3" id="KW-0547">Nucleotide-binding</keyword>
<feature type="region of interest" description="Disordered" evidence="5">
    <location>
        <begin position="981"/>
        <end position="1079"/>
    </location>
</feature>
<feature type="compositionally biased region" description="Low complexity" evidence="5">
    <location>
        <begin position="1246"/>
        <end position="1256"/>
    </location>
</feature>
<dbReference type="PROSITE" id="PS00108">
    <property type="entry name" value="PROTEIN_KINASE_ST"/>
    <property type="match status" value="1"/>
</dbReference>
<dbReference type="InterPro" id="IPR017441">
    <property type="entry name" value="Protein_kinase_ATP_BS"/>
</dbReference>
<dbReference type="Gene3D" id="1.10.510.10">
    <property type="entry name" value="Transferase(Phosphotransferase) domain 1"/>
    <property type="match status" value="1"/>
</dbReference>
<feature type="transmembrane region" description="Helical" evidence="6">
    <location>
        <begin position="487"/>
        <end position="506"/>
    </location>
</feature>
<evidence type="ECO:0000256" key="3">
    <source>
        <dbReference type="PROSITE-ProRule" id="PRU10141"/>
    </source>
</evidence>
<feature type="compositionally biased region" description="Basic and acidic residues" evidence="5">
    <location>
        <begin position="1012"/>
        <end position="1043"/>
    </location>
</feature>
<dbReference type="Proteomes" id="UP001057375">
    <property type="component" value="Unassembled WGS sequence"/>
</dbReference>
<feature type="transmembrane region" description="Helical" evidence="6">
    <location>
        <begin position="290"/>
        <end position="307"/>
    </location>
</feature>
<feature type="transmembrane region" description="Helical" evidence="6">
    <location>
        <begin position="204"/>
        <end position="222"/>
    </location>
</feature>
<feature type="transmembrane region" description="Helical" evidence="6">
    <location>
        <begin position="147"/>
        <end position="171"/>
    </location>
</feature>
<dbReference type="InterPro" id="IPR045269">
    <property type="entry name" value="Atg1-like"/>
</dbReference>
<keyword evidence="2 3" id="KW-0067">ATP-binding</keyword>
<feature type="compositionally biased region" description="Basic residues" evidence="5">
    <location>
        <begin position="981"/>
        <end position="990"/>
    </location>
</feature>
<feature type="domain" description="Protein kinase" evidence="8">
    <location>
        <begin position="1118"/>
        <end position="1513"/>
    </location>
</feature>
<gene>
    <name evidence="9" type="ORF">ADUPG1_012459</name>
</gene>
<proteinExistence type="predicted"/>
<keyword evidence="6" id="KW-0812">Transmembrane</keyword>
<feature type="transmembrane region" description="Helical" evidence="6">
    <location>
        <begin position="572"/>
        <end position="602"/>
    </location>
</feature>
<keyword evidence="6" id="KW-0472">Membrane</keyword>
<dbReference type="PANTHER" id="PTHR24348">
    <property type="entry name" value="SERINE/THREONINE-PROTEIN KINASE UNC-51-RELATED"/>
    <property type="match status" value="1"/>
</dbReference>
<feature type="transmembrane region" description="Helical" evidence="6">
    <location>
        <begin position="860"/>
        <end position="880"/>
    </location>
</feature>
<evidence type="ECO:0000313" key="10">
    <source>
        <dbReference type="Proteomes" id="UP001057375"/>
    </source>
</evidence>
<dbReference type="PROSITE" id="PS50011">
    <property type="entry name" value="PROTEIN_KINASE_DOM"/>
    <property type="match status" value="1"/>
</dbReference>
<evidence type="ECO:0000256" key="7">
    <source>
        <dbReference type="SAM" id="SignalP"/>
    </source>
</evidence>
<keyword evidence="4" id="KW-0175">Coiled coil</keyword>
<sequence length="1552" mass="175378">MHLSTHFSSSTLFPNLKRFKSWKALLCVFILVLCLSSSVSAAKTELINDHQQIFFSSLETELESVIDVTPTAMIWLNASCLAWFAIFFLFWKFVLSPCFPQLNPSTDPKNVFFFYSGAIGAFIGSTLIIWLSLLITSSTSIDTDLKITSIIGLVIGAINTIYSVIAFYKVVKIYDYGVYFCLFLGIAPFLACGSSMSFGFFFHPIYFTIPLGLLISSFILTWGADFDVNYTKFLVSNAISIGIPSFLLLIVGLNRSDLLSVIIGGIFFFVVLSWVIIVSLLGVHPKISMIIISVFASVASFGLFMIHNYKEPVQFFFCIAPFLACGSSMSFGFFFHPIYFTIPLGLLISSFILTWGADFDVNYTKFLVSNAISIGIPSFLLLIVGLNRSDLLSVIIGGIFFFVVLSWVIIVSLLGVHPKISMIIISVFASVASFGLFMIHNYKEPVQFFFFLVFLSLLADGFFIIVVQMCQSRVKAKDCSKLLFNSFVVFVFTVITGVGMGIFVRFINTHPDLSWNCFGIFLMGLFFSIISCVGHYMDTFSYNWRDFLLRCPFLGHYCELVRCSPEDINDNYLSICIFQFFFFLVFLSLLADGFFIIVVQMCQSRVKAKDCSKLLFNSFVVFVFTVITGVGMGIFVRFINTHPDLSWNCFGIFLMGLFFSIISCVGHYMDTSNQNVRVTTHITRNKTHHDGEEEQDSDEDHEIDAINTGYVSIDSIVDLLGERIFEGPLTLVCGIIWLPLIVIPTIIWASSDTWLFPYLIPICLGIVCLFWMVSGWEPYGDFVTDSSATQQLPQNKQRHYLDGNGEDIDKAVVGYSYGDAMSNLEDVDGDNPLRVFQFLSVAIVCVFVALWFYYVPSVLWTFLIIGILCFVIFFVSFCIAHSRSYSKGTRDQRETWRKKEERRLEKKEKNRKNVIQSIQEDMEQDEEEFYVDHEKGEEEEEEEEEEIIPMTSHMERSMRKNKQRKTTKQQLMVGKTYHQTKKPAVKRGMGKRAVQMKSAPVQGRKKTMSSPTKKEGDGIPYFDDHKRSDRVRQILHKRTEAKPQKKQKKEKKEKHSHSSESSTDDATRHQASLSSSGDPTAFKVVHAGIPLDSAVISLKREKHHPIADSMTLTSSFGMKSLCIIGTGAFGEVLLVRIPGVAEPCILKRMLGKADNSIIKKCRKEFRFQSKLFMNPKCFNRIPRPMYIFDLLDGDFQGVYGFIMEFCIGGSVSSFAKSWCADGKYESGVTSTSSKYSNDDERDDESSYVSDDSTSSVGEFDPMSLNPVKVAALCVGMIECLDDVFEAKKSLVHRDIKPENFLVRVDTKSQTCSIVLGDLGLAQIQHSVTTSSISQTFLETTSTRRALKQQQRSKSSRVQRERIRDRDLEREEEEETVEEEEGSERDVCGTLVYNAYEAIRFGEHSQISDAHSLGMSILSLFLGKPPFIEEISDIGFKNGHLFIERLASMLSRKITGMLLESPLFKSLLTIDGGKYKPLHSCFKNIFTALTLKNHKRRMSVHTAREKVQSIKSLLPAIGEGWNIPTIGDIITSHREVYGKPGWDSRVESACQVM</sequence>
<feature type="compositionally biased region" description="Acidic residues" evidence="5">
    <location>
        <begin position="1369"/>
        <end position="1382"/>
    </location>
</feature>
<dbReference type="PROSITE" id="PS00107">
    <property type="entry name" value="PROTEIN_KINASE_ATP"/>
    <property type="match status" value="1"/>
</dbReference>
<feature type="transmembrane region" description="Helical" evidence="6">
    <location>
        <begin position="363"/>
        <end position="384"/>
    </location>
</feature>
<dbReference type="InterPro" id="IPR011009">
    <property type="entry name" value="Kinase-like_dom_sf"/>
</dbReference>
<feature type="binding site" evidence="3">
    <location>
        <position position="1147"/>
    </location>
    <ligand>
        <name>ATP</name>
        <dbReference type="ChEBI" id="CHEBI:30616"/>
    </ligand>
</feature>
<feature type="transmembrane region" description="Helical" evidence="6">
    <location>
        <begin position="112"/>
        <end position="135"/>
    </location>
</feature>
<evidence type="ECO:0000256" key="4">
    <source>
        <dbReference type="SAM" id="Coils"/>
    </source>
</evidence>
<feature type="transmembrane region" description="Helical" evidence="6">
    <location>
        <begin position="614"/>
        <end position="639"/>
    </location>
</feature>